<dbReference type="InterPro" id="IPR001387">
    <property type="entry name" value="Cro/C1-type_HTH"/>
</dbReference>
<dbReference type="GO" id="GO:0003677">
    <property type="term" value="F:DNA binding"/>
    <property type="evidence" value="ECO:0007669"/>
    <property type="project" value="InterPro"/>
</dbReference>
<dbReference type="InterPro" id="IPR010982">
    <property type="entry name" value="Lambda_DNA-bd_dom_sf"/>
</dbReference>
<dbReference type="Gene3D" id="1.10.260.40">
    <property type="entry name" value="lambda repressor-like DNA-binding domains"/>
    <property type="match status" value="1"/>
</dbReference>
<keyword evidence="3" id="KW-1185">Reference proteome</keyword>
<proteinExistence type="predicted"/>
<sequence>MDQRPLARFLRSRRALLGPTDVGLTDAGPRRTRGLRREEIAALAHISASYYARLEQARGPRPSAAVISSLSNALMLSDDERTLLFTLSGRSPERDDRTLRSDVTPSVLDLIDRMPGTAAIILNAKFDVLALNPLASALFEAFSAQANTERNLARAYFLAPDPSRRHYGVSATEDFAEFAVSQLRAAAERYPGDRGLAGLVTELRSRSVEFERLWHEVDNVLPRHQKKSLNHSVVGWIELHCNVLSIPDRDQSVVLFTADPGTTSHRALCSLALNDSEDLETATYR</sequence>
<dbReference type="KEGG" id="marz:MARA_25450"/>
<accession>A0A7I7RWZ9</accession>
<dbReference type="InterPro" id="IPR041413">
    <property type="entry name" value="MLTR_LBD"/>
</dbReference>
<dbReference type="CDD" id="cd00093">
    <property type="entry name" value="HTH_XRE"/>
    <property type="match status" value="1"/>
</dbReference>
<dbReference type="Gene3D" id="3.30.450.180">
    <property type="match status" value="1"/>
</dbReference>
<dbReference type="Pfam" id="PF17765">
    <property type="entry name" value="MLTR_LBD"/>
    <property type="match status" value="1"/>
</dbReference>
<reference evidence="2 3" key="1">
    <citation type="journal article" date="2019" name="Emerg. Microbes Infect.">
        <title>Comprehensive subspecies identification of 175 nontuberculous mycobacteria species based on 7547 genomic profiles.</title>
        <authorList>
            <person name="Matsumoto Y."/>
            <person name="Kinjo T."/>
            <person name="Motooka D."/>
            <person name="Nabeya D."/>
            <person name="Jung N."/>
            <person name="Uechi K."/>
            <person name="Horii T."/>
            <person name="Iida T."/>
            <person name="Fujita J."/>
            <person name="Nakamura S."/>
        </authorList>
    </citation>
    <scope>NUCLEOTIDE SEQUENCE [LARGE SCALE GENOMIC DNA]</scope>
    <source>
        <strain evidence="2 3">JCM 18538</strain>
    </source>
</reference>
<dbReference type="Proteomes" id="UP000467428">
    <property type="component" value="Chromosome"/>
</dbReference>
<dbReference type="PROSITE" id="PS50943">
    <property type="entry name" value="HTH_CROC1"/>
    <property type="match status" value="1"/>
</dbReference>
<dbReference type="SMART" id="SM00530">
    <property type="entry name" value="HTH_XRE"/>
    <property type="match status" value="1"/>
</dbReference>
<dbReference type="RefSeq" id="WP_163918769.1">
    <property type="nucleotide sequence ID" value="NZ_AP022593.1"/>
</dbReference>
<evidence type="ECO:0000313" key="3">
    <source>
        <dbReference type="Proteomes" id="UP000467428"/>
    </source>
</evidence>
<dbReference type="AlphaFoldDB" id="A0A7I7RWZ9"/>
<protein>
    <submittedName>
        <fullName evidence="2">Transcriptional regulator</fullName>
    </submittedName>
</protein>
<organism evidence="2 3">
    <name type="scientific">Mycolicibacterium arabiense</name>
    <dbReference type="NCBI Taxonomy" id="1286181"/>
    <lineage>
        <taxon>Bacteria</taxon>
        <taxon>Bacillati</taxon>
        <taxon>Actinomycetota</taxon>
        <taxon>Actinomycetes</taxon>
        <taxon>Mycobacteriales</taxon>
        <taxon>Mycobacteriaceae</taxon>
        <taxon>Mycolicibacterium</taxon>
    </lineage>
</organism>
<dbReference type="SUPFAM" id="SSF47413">
    <property type="entry name" value="lambda repressor-like DNA-binding domains"/>
    <property type="match status" value="1"/>
</dbReference>
<name>A0A7I7RWZ9_9MYCO</name>
<feature type="domain" description="HTH cro/C1-type" evidence="1">
    <location>
        <begin position="33"/>
        <end position="81"/>
    </location>
</feature>
<geneLocation type="plasmid" evidence="3">
    <name>pjcm18538 dna</name>
</geneLocation>
<gene>
    <name evidence="2" type="ORF">MARA_25450</name>
</gene>
<evidence type="ECO:0000313" key="2">
    <source>
        <dbReference type="EMBL" id="BBY49077.1"/>
    </source>
</evidence>
<evidence type="ECO:0000259" key="1">
    <source>
        <dbReference type="PROSITE" id="PS50943"/>
    </source>
</evidence>
<dbReference type="PANTHER" id="PTHR35010:SF2">
    <property type="entry name" value="BLL4672 PROTEIN"/>
    <property type="match status" value="1"/>
</dbReference>
<dbReference type="EMBL" id="AP022593">
    <property type="protein sequence ID" value="BBY49077.1"/>
    <property type="molecule type" value="Genomic_DNA"/>
</dbReference>
<dbReference type="Pfam" id="PF13560">
    <property type="entry name" value="HTH_31"/>
    <property type="match status" value="1"/>
</dbReference>
<dbReference type="PANTHER" id="PTHR35010">
    <property type="entry name" value="BLL4672 PROTEIN-RELATED"/>
    <property type="match status" value="1"/>
</dbReference>